<organism evidence="4 5">
    <name type="scientific">Mycena chlorophos</name>
    <name type="common">Agaric fungus</name>
    <name type="synonym">Agaricus chlorophos</name>
    <dbReference type="NCBI Taxonomy" id="658473"/>
    <lineage>
        <taxon>Eukaryota</taxon>
        <taxon>Fungi</taxon>
        <taxon>Dikarya</taxon>
        <taxon>Basidiomycota</taxon>
        <taxon>Agaricomycotina</taxon>
        <taxon>Agaricomycetes</taxon>
        <taxon>Agaricomycetidae</taxon>
        <taxon>Agaricales</taxon>
        <taxon>Marasmiineae</taxon>
        <taxon>Mycenaceae</taxon>
        <taxon>Mycena</taxon>
    </lineage>
</organism>
<dbReference type="EMBL" id="DF845122">
    <property type="protein sequence ID" value="GAT48953.1"/>
    <property type="molecule type" value="Genomic_DNA"/>
</dbReference>
<protein>
    <recommendedName>
        <fullName evidence="6">Mid2 domain-containing protein</fullName>
    </recommendedName>
</protein>
<gene>
    <name evidence="4" type="ORF">MCHLO_06321</name>
</gene>
<evidence type="ECO:0000256" key="3">
    <source>
        <dbReference type="SAM" id="SignalP"/>
    </source>
</evidence>
<evidence type="ECO:0000256" key="2">
    <source>
        <dbReference type="SAM" id="Phobius"/>
    </source>
</evidence>
<evidence type="ECO:0000256" key="1">
    <source>
        <dbReference type="SAM" id="MobiDB-lite"/>
    </source>
</evidence>
<accession>A0ABQ0LCW9</accession>
<feature type="region of interest" description="Disordered" evidence="1">
    <location>
        <begin position="329"/>
        <end position="349"/>
    </location>
</feature>
<feature type="chain" id="PRO_5045196604" description="Mid2 domain-containing protein" evidence="3">
    <location>
        <begin position="31"/>
        <end position="388"/>
    </location>
</feature>
<evidence type="ECO:0000313" key="4">
    <source>
        <dbReference type="EMBL" id="GAT48953.1"/>
    </source>
</evidence>
<feature type="signal peptide" evidence="3">
    <location>
        <begin position="1"/>
        <end position="30"/>
    </location>
</feature>
<keyword evidence="2" id="KW-0472">Membrane</keyword>
<keyword evidence="2" id="KW-1133">Transmembrane helix</keyword>
<sequence>MQHVASPPALSRMLFLFCVALGILLNRVRAQTLTVSYVSSDWANCDDGNPDFRSPAEVFSFALLRSTGGVKVYSEGFTLSTPLRVPSNSTTGGSWAIRSVEYTYYNIFSESASGYIESAYVGSSDGFGKLYCQVICSYVSDGTAVCREVVVDVETTQGRTITEDAETDTYTGSLTALATFIAQTSAPVPTTTSATGSHGSPGTRSPAPAVSNAGDAPHNSKKIDIPAIVGGAVAGLAVVFSSILWAFILRIRRRRLGLRLGRRFASLDPFDERARETTVQVPEGQKLAPYSLTGVEQSAVEYQAEAMRKISQSRRRKFGLTGGLPVAGPSAAVPGPSAQGGSGSGGVVAESDPAWFAQLRAVVERVVEEQLRQNRRESSEAPPEYTTT</sequence>
<keyword evidence="3" id="KW-0732">Signal</keyword>
<dbReference type="Proteomes" id="UP000815677">
    <property type="component" value="Unassembled WGS sequence"/>
</dbReference>
<evidence type="ECO:0008006" key="6">
    <source>
        <dbReference type="Google" id="ProtNLM"/>
    </source>
</evidence>
<keyword evidence="5" id="KW-1185">Reference proteome</keyword>
<feature type="region of interest" description="Disordered" evidence="1">
    <location>
        <begin position="188"/>
        <end position="216"/>
    </location>
</feature>
<proteinExistence type="predicted"/>
<name>A0ABQ0LCW9_MYCCL</name>
<feature type="transmembrane region" description="Helical" evidence="2">
    <location>
        <begin position="227"/>
        <end position="249"/>
    </location>
</feature>
<keyword evidence="2" id="KW-0812">Transmembrane</keyword>
<reference evidence="4" key="1">
    <citation type="submission" date="2014-09" db="EMBL/GenBank/DDBJ databases">
        <title>Genome sequence of the luminous mushroom Mycena chlorophos for searching fungal bioluminescence genes.</title>
        <authorList>
            <person name="Tanaka Y."/>
            <person name="Kasuga D."/>
            <person name="Oba Y."/>
            <person name="Hase S."/>
            <person name="Sato K."/>
            <person name="Oba Y."/>
            <person name="Sakakibara Y."/>
        </authorList>
    </citation>
    <scope>NUCLEOTIDE SEQUENCE</scope>
</reference>
<evidence type="ECO:0000313" key="5">
    <source>
        <dbReference type="Proteomes" id="UP000815677"/>
    </source>
</evidence>